<feature type="region of interest" description="Disordered" evidence="6">
    <location>
        <begin position="19"/>
        <end position="112"/>
    </location>
</feature>
<evidence type="ECO:0000256" key="4">
    <source>
        <dbReference type="ARBA" id="ARBA00023136"/>
    </source>
</evidence>
<dbReference type="InterPro" id="IPR036168">
    <property type="entry name" value="AP2_Mu_C_sf"/>
</dbReference>
<feature type="compositionally biased region" description="Polar residues" evidence="6">
    <location>
        <begin position="278"/>
        <end position="294"/>
    </location>
</feature>
<feature type="region of interest" description="Disordered" evidence="6">
    <location>
        <begin position="171"/>
        <end position="224"/>
    </location>
</feature>
<feature type="compositionally biased region" description="Low complexity" evidence="6">
    <location>
        <begin position="647"/>
        <end position="687"/>
    </location>
</feature>
<feature type="compositionally biased region" description="Pro residues" evidence="6">
    <location>
        <begin position="621"/>
        <end position="640"/>
    </location>
</feature>
<evidence type="ECO:0000313" key="9">
    <source>
        <dbReference type="RefSeq" id="XP_045543741.1"/>
    </source>
</evidence>
<proteinExistence type="predicted"/>
<name>A0ABM3CB04_SALSA</name>
<evidence type="ECO:0000256" key="5">
    <source>
        <dbReference type="ARBA" id="ARBA00023176"/>
    </source>
</evidence>
<organism evidence="8 9">
    <name type="scientific">Salmo salar</name>
    <name type="common">Atlantic salmon</name>
    <dbReference type="NCBI Taxonomy" id="8030"/>
    <lineage>
        <taxon>Eukaryota</taxon>
        <taxon>Metazoa</taxon>
        <taxon>Chordata</taxon>
        <taxon>Craniata</taxon>
        <taxon>Vertebrata</taxon>
        <taxon>Euteleostomi</taxon>
        <taxon>Actinopterygii</taxon>
        <taxon>Neopterygii</taxon>
        <taxon>Teleostei</taxon>
        <taxon>Protacanthopterygii</taxon>
        <taxon>Salmoniformes</taxon>
        <taxon>Salmonidae</taxon>
        <taxon>Salmoninae</taxon>
        <taxon>Salmo</taxon>
    </lineage>
</organism>
<feature type="compositionally biased region" description="Basic and acidic residues" evidence="6">
    <location>
        <begin position="26"/>
        <end position="44"/>
    </location>
</feature>
<dbReference type="Proteomes" id="UP001652741">
    <property type="component" value="Chromosome ssa10"/>
</dbReference>
<dbReference type="SUPFAM" id="SSF49447">
    <property type="entry name" value="Second domain of Mu2 adaptin subunit (ap50) of ap2 adaptor"/>
    <property type="match status" value="1"/>
</dbReference>
<dbReference type="Pfam" id="PF10291">
    <property type="entry name" value="muHD"/>
    <property type="match status" value="1"/>
</dbReference>
<keyword evidence="2" id="KW-0597">Phosphoprotein</keyword>
<feature type="compositionally biased region" description="Pro residues" evidence="6">
    <location>
        <begin position="441"/>
        <end position="518"/>
    </location>
</feature>
<feature type="compositionally biased region" description="Acidic residues" evidence="6">
    <location>
        <begin position="70"/>
        <end position="84"/>
    </location>
</feature>
<evidence type="ECO:0000259" key="7">
    <source>
        <dbReference type="PROSITE" id="PS51072"/>
    </source>
</evidence>
<feature type="compositionally biased region" description="Pro residues" evidence="6">
    <location>
        <begin position="368"/>
        <end position="419"/>
    </location>
</feature>
<evidence type="ECO:0000313" key="8">
    <source>
        <dbReference type="Proteomes" id="UP001652741"/>
    </source>
</evidence>
<dbReference type="Gene3D" id="2.60.40.1170">
    <property type="entry name" value="Mu homology domain, subdomain B"/>
    <property type="match status" value="2"/>
</dbReference>
<dbReference type="PANTHER" id="PTHR23065:SF8">
    <property type="entry name" value="F-BAR DOMAIN ONLY PROTEIN 2"/>
    <property type="match status" value="1"/>
</dbReference>
<dbReference type="PRINTS" id="PR01217">
    <property type="entry name" value="PRICHEXTENSN"/>
</dbReference>
<dbReference type="PROSITE" id="PS51072">
    <property type="entry name" value="MHD"/>
    <property type="match status" value="1"/>
</dbReference>
<feature type="domain" description="MHD" evidence="7">
    <location>
        <begin position="753"/>
        <end position="1022"/>
    </location>
</feature>
<gene>
    <name evidence="9" type="primary">sgip1a</name>
</gene>
<evidence type="ECO:0000256" key="3">
    <source>
        <dbReference type="ARBA" id="ARBA00022583"/>
    </source>
</evidence>
<evidence type="ECO:0000256" key="6">
    <source>
        <dbReference type="SAM" id="MobiDB-lite"/>
    </source>
</evidence>
<dbReference type="InterPro" id="IPR018808">
    <property type="entry name" value="Muniscin_C"/>
</dbReference>
<feature type="compositionally biased region" description="Pro residues" evidence="6">
    <location>
        <begin position="208"/>
        <end position="224"/>
    </location>
</feature>
<feature type="compositionally biased region" description="Pro residues" evidence="6">
    <location>
        <begin position="296"/>
        <end position="311"/>
    </location>
</feature>
<dbReference type="GeneID" id="106560461"/>
<comment type="subcellular location">
    <subcellularLocation>
        <location evidence="1">Membrane</location>
        <location evidence="1">Clathrin-coated pit</location>
        <topology evidence="1">Peripheral membrane protein</topology>
        <orientation evidence="1">Cytoplasmic side</orientation>
    </subcellularLocation>
</comment>
<feature type="compositionally biased region" description="Low complexity" evidence="6">
    <location>
        <begin position="601"/>
        <end position="620"/>
    </location>
</feature>
<dbReference type="RefSeq" id="XP_045543741.1">
    <property type="nucleotide sequence ID" value="XM_045687785.1"/>
</dbReference>
<reference evidence="9" key="1">
    <citation type="submission" date="2025-08" db="UniProtKB">
        <authorList>
            <consortium name="RefSeq"/>
        </authorList>
    </citation>
    <scope>IDENTIFICATION</scope>
</reference>
<protein>
    <submittedName>
        <fullName evidence="9">SH3-containing GRB2-like protein 3-interacting protein 1 isoform X1</fullName>
    </submittedName>
</protein>
<keyword evidence="3" id="KW-0254">Endocytosis</keyword>
<feature type="compositionally biased region" description="Polar residues" evidence="6">
    <location>
        <begin position="321"/>
        <end position="330"/>
    </location>
</feature>
<accession>A0ABM3CB04</accession>
<evidence type="ECO:0000256" key="2">
    <source>
        <dbReference type="ARBA" id="ARBA00022553"/>
    </source>
</evidence>
<keyword evidence="5" id="KW-0168">Coated pit</keyword>
<sequence>MQGDNWTFILGLKKRTRKAFGIRKKEKGDKDNDSTGSPDRDGGSQKKSNGAAVNGFSGEIDWDRYNTPTVDDEGYSLRPDEEEGPGSAGPKPPKEHFFSSSESEGEEDHRKKFKIKIKPLPAESANCLAPSVDELKASIGNIALSPSPLRSSPRRSPGLMNKDCSEEIQVARPRRSAPIAAPTLTATVLQAPRSKKSPAVPLPEKEPAPVPAPEPAPEPAPVAAPVAAPAPVPATVPEDATALFGPPLETAFREQKTEVGISEQVVCDVWGAPLPESESLSPDFSFTRTFSTGTLPPLPPKNVPTSPPPTSSPSVDAAELSVSTEGSGRKTSIPDLDNIFGPAEPSAFGEESADKWVCFSEESAASERPPPPKDPAPPLPTSPAPPEDPPAPPVPTSPLPSEDPSPSLPPLLTSPPPQEEPVSSLPTSETPTDEPALHLPTVPPVPKDPTPPPTPLPPKDHTPPPTPPPTIVPPLDSPPSIAPVPPAPSPPSISPVPPAVPSPPKARTPVSPTSPPGPAVVDEPSRTIPRPLVFVEEERKSPEGAAPPVPPAPSNEGLVETAASPKDVGQVSRAAPPPPPPPTYRAVVSSPGPTTGGMGSGASSPARPATPSAPSAVFSSPTPPPPPPRPTSRPKLPPGKPSKGDMSRPFSPPGSHSSSPPSIAPLARAESTSSISSNNSLSAATTPTVGKNLTLSVSDDAFVDKLPTFGRPFDSLAENDQPSLVWFDRGKFYLTFEGCSRGPSPLTMGAQDTLPVAAAFTETVNAFFKGANPNKCVVKITGEMVLSFPAGITRHFANNPSPAVLTFSITHYSWLEHVLPNPQLLCCDTATTPNPDCKTFWVNMPNLMTHLKKVAEQKPQATYYNVDMLKYQVSAQGLTSTPLNLAASWRCEPTSTDLRIDYKYNGSSMTTPVALNNVQFLIPVDGGVTKLLAVLPPAAWNAEQQRILWKIPDISQKSENGGIGSLLARFKLSEGPSKPSPLAVQFTSEGSTLSGCDIELAGPGYRFSLIKKRFAAGKYLADN</sequence>
<dbReference type="InterPro" id="IPR028565">
    <property type="entry name" value="MHD"/>
</dbReference>
<dbReference type="PANTHER" id="PTHR23065">
    <property type="entry name" value="PROLINE-SERINE-THREONINE PHOSPHATASE INTERACTING PROTEIN 1"/>
    <property type="match status" value="1"/>
</dbReference>
<keyword evidence="8" id="KW-1185">Reference proteome</keyword>
<keyword evidence="4" id="KW-0472">Membrane</keyword>
<evidence type="ECO:0000256" key="1">
    <source>
        <dbReference type="ARBA" id="ARBA00004283"/>
    </source>
</evidence>
<feature type="region of interest" description="Disordered" evidence="6">
    <location>
        <begin position="274"/>
        <end position="687"/>
    </location>
</feature>